<dbReference type="AlphaFoldDB" id="A0A318K627"/>
<dbReference type="RefSeq" id="WP_146251084.1">
    <property type="nucleotide sequence ID" value="NZ_QJKF01000003.1"/>
</dbReference>
<reference evidence="1 2" key="1">
    <citation type="submission" date="2018-05" db="EMBL/GenBank/DDBJ databases">
        <title>Genomic Encyclopedia of Type Strains, Phase IV (KMG-IV): sequencing the most valuable type-strain genomes for metagenomic binning, comparative biology and taxonomic classification.</title>
        <authorList>
            <person name="Goeker M."/>
        </authorList>
    </citation>
    <scope>NUCLEOTIDE SEQUENCE [LARGE SCALE GENOMIC DNA]</scope>
    <source>
        <strain evidence="1 2">DSM 44704</strain>
    </source>
</reference>
<comment type="caution">
    <text evidence="1">The sequence shown here is derived from an EMBL/GenBank/DDBJ whole genome shotgun (WGS) entry which is preliminary data.</text>
</comment>
<dbReference type="Proteomes" id="UP000247569">
    <property type="component" value="Unassembled WGS sequence"/>
</dbReference>
<sequence>MTDWTPSMGSLEGKDDDDVLRHISYFDSKAADYDGQGEEDAAAQCRDSAEKYKGEARRRGLISPEG</sequence>
<evidence type="ECO:0000313" key="2">
    <source>
        <dbReference type="Proteomes" id="UP000247569"/>
    </source>
</evidence>
<evidence type="ECO:0000313" key="1">
    <source>
        <dbReference type="EMBL" id="PXX66910.1"/>
    </source>
</evidence>
<gene>
    <name evidence="1" type="ORF">DFR70_103665</name>
</gene>
<protein>
    <submittedName>
        <fullName evidence="1">Uncharacterized protein</fullName>
    </submittedName>
</protein>
<organism evidence="1 2">
    <name type="scientific">Nocardia tenerifensis</name>
    <dbReference type="NCBI Taxonomy" id="228006"/>
    <lineage>
        <taxon>Bacteria</taxon>
        <taxon>Bacillati</taxon>
        <taxon>Actinomycetota</taxon>
        <taxon>Actinomycetes</taxon>
        <taxon>Mycobacteriales</taxon>
        <taxon>Nocardiaceae</taxon>
        <taxon>Nocardia</taxon>
    </lineage>
</organism>
<accession>A0A318K627</accession>
<name>A0A318K627_9NOCA</name>
<dbReference type="EMBL" id="QJKF01000003">
    <property type="protein sequence ID" value="PXX66910.1"/>
    <property type="molecule type" value="Genomic_DNA"/>
</dbReference>
<keyword evidence="2" id="KW-1185">Reference proteome</keyword>
<dbReference type="OrthoDB" id="4571781at2"/>
<proteinExistence type="predicted"/>